<dbReference type="AlphaFoldDB" id="A0A0C1S0Q4"/>
<protein>
    <submittedName>
        <fullName evidence="1">Uncharacterized protein</fullName>
    </submittedName>
</protein>
<evidence type="ECO:0000313" key="2">
    <source>
        <dbReference type="Proteomes" id="UP000054529"/>
    </source>
</evidence>
<name>A0A0C1S0Q4_9ENTR</name>
<evidence type="ECO:0000313" key="1">
    <source>
        <dbReference type="EMBL" id="KIE64147.1"/>
    </source>
</evidence>
<comment type="caution">
    <text evidence="1">The sequence shown here is derived from an EMBL/GenBank/DDBJ whole genome shotgun (WGS) entry which is preliminary data.</text>
</comment>
<dbReference type="HOGENOM" id="CLU_3023517_0_0_6"/>
<proteinExistence type="predicted"/>
<accession>A0A0C1S0Q4</accession>
<gene>
    <name evidence="1" type="ORF">P689_119118</name>
</gene>
<sequence>MSDKDPLMNENISHKTVDDGFYFQQNICKISKIHREIFIKKVELNFLRSFSTKST</sequence>
<organism evidence="1 2">
    <name type="scientific">Candidatus Riesia pediculischaeffi PTSU</name>
    <dbReference type="NCBI Taxonomy" id="1401651"/>
    <lineage>
        <taxon>Bacteria</taxon>
        <taxon>Pseudomonadati</taxon>
        <taxon>Pseudomonadota</taxon>
        <taxon>Gammaproteobacteria</taxon>
        <taxon>Enterobacterales</taxon>
        <taxon>Enterobacteriaceae</taxon>
        <taxon>Candidatus Riesia</taxon>
    </lineage>
</organism>
<reference evidence="1 2" key="1">
    <citation type="journal article" date="2014" name="G3 (Bethesda)">
        <title>Genome sequence of Candidatus Riesia pediculischaeffi, endosymbiont of chimpanzee lice, and genomic comparison of recently acquired endosymbionts from human and chimpanzee lice.</title>
        <authorList>
            <person name="Boyd B.M."/>
            <person name="Allen J.M."/>
            <person name="de Crecy-Lagard V."/>
            <person name="Reed D.L."/>
        </authorList>
    </citation>
    <scope>NUCLEOTIDE SEQUENCE [LARGE SCALE GENOMIC DNA]</scope>
    <source>
        <strain evidence="1 2">PTSU</strain>
    </source>
</reference>
<dbReference type="Proteomes" id="UP000054529">
    <property type="component" value="Unassembled WGS sequence"/>
</dbReference>
<dbReference type="EMBL" id="AWXV01000002">
    <property type="protein sequence ID" value="KIE64147.1"/>
    <property type="molecule type" value="Genomic_DNA"/>
</dbReference>